<reference evidence="2 3" key="1">
    <citation type="journal article" date="2019" name="Sci. Rep.">
        <title>Comparative genomics of chytrid fungi reveal insights into the obligate biotrophic and pathogenic lifestyle of Synchytrium endobioticum.</title>
        <authorList>
            <person name="van de Vossenberg B.T.L.H."/>
            <person name="Warris S."/>
            <person name="Nguyen H.D.T."/>
            <person name="van Gent-Pelzer M.P.E."/>
            <person name="Joly D.L."/>
            <person name="van de Geest H.C."/>
            <person name="Bonants P.J.M."/>
            <person name="Smith D.S."/>
            <person name="Levesque C.A."/>
            <person name="van der Lee T.A.J."/>
        </authorList>
    </citation>
    <scope>NUCLEOTIDE SEQUENCE [LARGE SCALE GENOMIC DNA]</scope>
    <source>
        <strain evidence="2 3">LEV6574</strain>
    </source>
</reference>
<dbReference type="EMBL" id="QEAM01000038">
    <property type="protein sequence ID" value="TPX49208.1"/>
    <property type="molecule type" value="Genomic_DNA"/>
</dbReference>
<dbReference type="Proteomes" id="UP000320475">
    <property type="component" value="Unassembled WGS sequence"/>
</dbReference>
<proteinExistence type="predicted"/>
<accession>A0A507DEB4</accession>
<evidence type="ECO:0000313" key="3">
    <source>
        <dbReference type="Proteomes" id="UP000320475"/>
    </source>
</evidence>
<protein>
    <submittedName>
        <fullName evidence="2">Uncharacterized protein</fullName>
    </submittedName>
</protein>
<dbReference type="AlphaFoldDB" id="A0A507DEB4"/>
<name>A0A507DEB4_9FUNG</name>
<sequence length="71" mass="8013">MLVYVLGPNKGGDVTENAPRCNHRKQRQDLRSHEGGFLSARHTKRHCTATRMKGLVGPSQPSSEHYLEIEE</sequence>
<evidence type="ECO:0000313" key="2">
    <source>
        <dbReference type="EMBL" id="TPX49208.1"/>
    </source>
</evidence>
<comment type="caution">
    <text evidence="2">The sequence shown here is derived from an EMBL/GenBank/DDBJ whole genome shotgun (WGS) entry which is preliminary data.</text>
</comment>
<organism evidence="2 3">
    <name type="scientific">Synchytrium endobioticum</name>
    <dbReference type="NCBI Taxonomy" id="286115"/>
    <lineage>
        <taxon>Eukaryota</taxon>
        <taxon>Fungi</taxon>
        <taxon>Fungi incertae sedis</taxon>
        <taxon>Chytridiomycota</taxon>
        <taxon>Chytridiomycota incertae sedis</taxon>
        <taxon>Chytridiomycetes</taxon>
        <taxon>Synchytriales</taxon>
        <taxon>Synchytriaceae</taxon>
        <taxon>Synchytrium</taxon>
    </lineage>
</organism>
<gene>
    <name evidence="2" type="ORF">SeLEV6574_g01595</name>
</gene>
<evidence type="ECO:0000256" key="1">
    <source>
        <dbReference type="SAM" id="MobiDB-lite"/>
    </source>
</evidence>
<feature type="region of interest" description="Disordered" evidence="1">
    <location>
        <begin position="6"/>
        <end position="35"/>
    </location>
</feature>